<dbReference type="GO" id="GO:0045505">
    <property type="term" value="F:dynein intermediate chain binding"/>
    <property type="evidence" value="ECO:0007669"/>
    <property type="project" value="InterPro"/>
</dbReference>
<feature type="domain" description="Dynein heavy chain linker" evidence="3">
    <location>
        <begin position="187"/>
        <end position="438"/>
    </location>
</feature>
<evidence type="ECO:0000259" key="2">
    <source>
        <dbReference type="Pfam" id="PF06702"/>
    </source>
</evidence>
<dbReference type="PANTHER" id="PTHR45703">
    <property type="entry name" value="DYNEIN HEAVY CHAIN"/>
    <property type="match status" value="1"/>
</dbReference>
<dbReference type="Gene3D" id="3.40.50.300">
    <property type="entry name" value="P-loop containing nucleotide triphosphate hydrolases"/>
    <property type="match status" value="1"/>
</dbReference>
<dbReference type="InterPro" id="IPR026983">
    <property type="entry name" value="DHC"/>
</dbReference>
<proteinExistence type="predicted"/>
<feature type="domain" description="Dynein heavy chain C-terminal" evidence="4">
    <location>
        <begin position="1166"/>
        <end position="1279"/>
    </location>
</feature>
<name>A0A5C6MY16_9TELE</name>
<evidence type="ECO:0000259" key="3">
    <source>
        <dbReference type="Pfam" id="PF08393"/>
    </source>
</evidence>
<dbReference type="GO" id="GO:0007018">
    <property type="term" value="P:microtubule-based movement"/>
    <property type="evidence" value="ECO:0007669"/>
    <property type="project" value="InterPro"/>
</dbReference>
<dbReference type="Gene3D" id="3.10.490.20">
    <property type="match status" value="1"/>
</dbReference>
<dbReference type="GO" id="GO:0051959">
    <property type="term" value="F:dynein light intermediate chain binding"/>
    <property type="evidence" value="ECO:0007669"/>
    <property type="project" value="InterPro"/>
</dbReference>
<accession>A0A5C6MY16</accession>
<dbReference type="Gene3D" id="1.20.920.20">
    <property type="match status" value="1"/>
</dbReference>
<evidence type="ECO:0000256" key="1">
    <source>
        <dbReference type="SAM" id="MobiDB-lite"/>
    </source>
</evidence>
<keyword evidence="5" id="KW-0723">Serine/threonine-protein kinase</keyword>
<dbReference type="InterPro" id="IPR043160">
    <property type="entry name" value="Dynein_C_barrel"/>
</dbReference>
<keyword evidence="5" id="KW-0418">Kinase</keyword>
<dbReference type="Pfam" id="PF18199">
    <property type="entry name" value="Dynein_C"/>
    <property type="match status" value="1"/>
</dbReference>
<protein>
    <submittedName>
        <fullName evidence="5">Extracellular serine/threonine protein kinase FAM20C</fullName>
    </submittedName>
</protein>
<keyword evidence="5" id="KW-0808">Transferase</keyword>
<dbReference type="InterPro" id="IPR009581">
    <property type="entry name" value="FAM20_C"/>
</dbReference>
<organism evidence="5 6">
    <name type="scientific">Takifugu flavidus</name>
    <name type="common">sansaifugu</name>
    <dbReference type="NCBI Taxonomy" id="433684"/>
    <lineage>
        <taxon>Eukaryota</taxon>
        <taxon>Metazoa</taxon>
        <taxon>Chordata</taxon>
        <taxon>Craniata</taxon>
        <taxon>Vertebrata</taxon>
        <taxon>Euteleostomi</taxon>
        <taxon>Actinopterygii</taxon>
        <taxon>Neopterygii</taxon>
        <taxon>Teleostei</taxon>
        <taxon>Neoteleostei</taxon>
        <taxon>Acanthomorphata</taxon>
        <taxon>Eupercaria</taxon>
        <taxon>Tetraodontiformes</taxon>
        <taxon>Tetradontoidea</taxon>
        <taxon>Tetraodontidae</taxon>
        <taxon>Takifugu</taxon>
    </lineage>
</organism>
<dbReference type="Proteomes" id="UP000324091">
    <property type="component" value="Chromosome 6"/>
</dbReference>
<evidence type="ECO:0000313" key="5">
    <source>
        <dbReference type="EMBL" id="TWW58981.1"/>
    </source>
</evidence>
<feature type="region of interest" description="Disordered" evidence="1">
    <location>
        <begin position="352"/>
        <end position="372"/>
    </location>
</feature>
<evidence type="ECO:0000259" key="4">
    <source>
        <dbReference type="Pfam" id="PF18199"/>
    </source>
</evidence>
<dbReference type="Pfam" id="PF08393">
    <property type="entry name" value="DHC_N2"/>
    <property type="match status" value="1"/>
</dbReference>
<dbReference type="PANTHER" id="PTHR45703:SF36">
    <property type="entry name" value="DYNEIN HEAVY CHAIN, CYTOPLASMIC"/>
    <property type="match status" value="1"/>
</dbReference>
<dbReference type="InterPro" id="IPR013602">
    <property type="entry name" value="Dynein_heavy_linker"/>
</dbReference>
<sequence length="1447" mass="162651">MQGTKVHGCYYPLTREQLEWQISINDVPKQVEKEQNEFMQASLSLSSEINVGSNFSLPVIWISNSLQEAGLEIQQLCEAYSWLTDIYMFTCQWNPSSLGSLLDQPASLYDEHIKQLRHWTERISTVPSSISSSNHLFTVHCTSIKETLGMSALWCLGVKLEQLSRDSQNLKEISVDLTILTTGVKLVEARKELWGLIAESTAWMEECKALYICENVVSQAQSKLANWKEKALSLTSVIPAHDAVMQECLRLLEHLTHHFGVMVKLLSPILKQKHLRAICEGTGLFYEPENATVGEMLSKHLEDDDDFIDEVCRDALAEYNMEQTFRKLQQDWERRLLQLESFTPLAWQHCETPHDSTQTKRPAVDELPDHQPGRQESCLDATYIISGVEEHIGRIGIDVMSLSLMLESPHSVDLRPQMADWLKLLQDLESVREVSKACESLCRWVQAVYECCCMQNHLLAIQPLEVLAGDESDLSYQTLPGDALMLSAIISYLGPFSPDVRIELLNKWRELCHTGNIVINPTDARLSMFGQCDAAPCKPSNGFPIPVSERLQIPQRQTLAINLESPSARAIVKVLLWGCGNARAQRWLLLADTQQHLDIRSQSYLIKGEGVRVTLESETECGMVLCADDPELLNKLDWAAEKGFRVLLSHMELAVPSPELLSRLMRAAGCQIPGIRQCLQPTHPDFRLFLSTQLPASLLSTAIHPSILAQVGVVDLSLSTEEIQELMLTQLLPPVYKQQLIQHLQLQNDKQLLQDKLVSEVNALMNYILQSGASLLQDHNFLPRVAVCQEGVCKLQAEIQQLTEQLECYESLMTVPRQLMSLAASLYQALQQVSRLSPSYYFTLNSFITVLQEAFVAGRPSISFMIEKMPDSITSDVTHQIISQLLVQYRPRLSNSHFAVLKLLVSVALLQHKQLCSEAERLSFLKGLQDIEHTITQVKHSNQSSNALPSWIPSWIHPELMCLEQMPSFKVKLVYGGHILDPAELDVLESAAMAYLSREIPVWFSGSYLNIISRPGNFDLAGSLHILDHHLQDSLRRSDPLVLGFSADVAAEITKIKSNNLNILLQASQNPLGAVRTFRMHLKQSDTLPDYRHVRDRLEALKSYLTKKSHSTVTNAEAGRHGPLLQFLQTEWDNLHDSVAILLSQLQQPQCCRATIGALLELTNLSHLERRAELLCSYLRCTGTSGSYRLAAFKNARGLLWAVMRQAAQVQGKDISDMTPHLQVVNDSSASPLPDTVYLCGLELRGASWDAQLGALQEVVCLQMCSMPLVCVKARVKNTNAGRATPRREEVAATEDCTGGGLFANKHNLSSSTEGNMDRHHYETFEKFGNYTFLLHLDNGRAFGRHSKDEPSILAPLEQCCRIRRSTWLRLRLLSLPQYRLSDIMRASLSQDPLHRVAPLLSDPHLVALDRRLKTVLETVDHCQRRLSEGGGEVIFDDVKDVATYVG</sequence>
<gene>
    <name evidence="5" type="ORF">D4764_06G0005110</name>
</gene>
<dbReference type="GO" id="GO:0030286">
    <property type="term" value="C:dynein complex"/>
    <property type="evidence" value="ECO:0007669"/>
    <property type="project" value="InterPro"/>
</dbReference>
<dbReference type="InterPro" id="IPR027417">
    <property type="entry name" value="P-loop_NTPase"/>
</dbReference>
<keyword evidence="6" id="KW-1185">Reference proteome</keyword>
<comment type="caution">
    <text evidence="5">The sequence shown here is derived from an EMBL/GenBank/DDBJ whole genome shotgun (WGS) entry which is preliminary data.</text>
</comment>
<evidence type="ECO:0000313" key="6">
    <source>
        <dbReference type="Proteomes" id="UP000324091"/>
    </source>
</evidence>
<dbReference type="GO" id="GO:0004674">
    <property type="term" value="F:protein serine/threonine kinase activity"/>
    <property type="evidence" value="ECO:0007669"/>
    <property type="project" value="UniProtKB-KW"/>
</dbReference>
<dbReference type="EMBL" id="RHFK02000019">
    <property type="protein sequence ID" value="TWW58981.1"/>
    <property type="molecule type" value="Genomic_DNA"/>
</dbReference>
<reference evidence="5 6" key="1">
    <citation type="submission" date="2019-04" db="EMBL/GenBank/DDBJ databases">
        <title>Chromosome genome assembly for Takifugu flavidus.</title>
        <authorList>
            <person name="Xiao S."/>
        </authorList>
    </citation>
    <scope>NUCLEOTIDE SEQUENCE [LARGE SCALE GENOMIC DNA]</scope>
    <source>
        <strain evidence="5">HTHZ2018</strain>
        <tissue evidence="5">Muscle</tissue>
    </source>
</reference>
<feature type="domain" description="FAM20 C-terminal" evidence="2">
    <location>
        <begin position="1315"/>
        <end position="1426"/>
    </location>
</feature>
<dbReference type="InterPro" id="IPR041228">
    <property type="entry name" value="Dynein_C"/>
</dbReference>
<dbReference type="Pfam" id="PF06702">
    <property type="entry name" value="Fam20C"/>
    <property type="match status" value="1"/>
</dbReference>